<gene>
    <name evidence="2" type="ORF">BSTOLATCC_MIC24018</name>
</gene>
<feature type="transmembrane region" description="Helical" evidence="1">
    <location>
        <begin position="13"/>
        <end position="37"/>
    </location>
</feature>
<organism evidence="2 3">
    <name type="scientific">Blepharisma stoltei</name>
    <dbReference type="NCBI Taxonomy" id="1481888"/>
    <lineage>
        <taxon>Eukaryota</taxon>
        <taxon>Sar</taxon>
        <taxon>Alveolata</taxon>
        <taxon>Ciliophora</taxon>
        <taxon>Postciliodesmatophora</taxon>
        <taxon>Heterotrichea</taxon>
        <taxon>Heterotrichida</taxon>
        <taxon>Blepharismidae</taxon>
        <taxon>Blepharisma</taxon>
    </lineage>
</organism>
<reference evidence="2" key="1">
    <citation type="submission" date="2021-09" db="EMBL/GenBank/DDBJ databases">
        <authorList>
            <consortium name="AG Swart"/>
            <person name="Singh M."/>
            <person name="Singh A."/>
            <person name="Seah K."/>
            <person name="Emmerich C."/>
        </authorList>
    </citation>
    <scope>NUCLEOTIDE SEQUENCE</scope>
    <source>
        <strain evidence="2">ATCC30299</strain>
    </source>
</reference>
<name>A0AAU9J270_9CILI</name>
<keyword evidence="1" id="KW-0472">Membrane</keyword>
<protein>
    <submittedName>
        <fullName evidence="2">Uncharacterized protein</fullName>
    </submittedName>
</protein>
<keyword evidence="1" id="KW-1133">Transmembrane helix</keyword>
<dbReference type="EMBL" id="CAJZBQ010000023">
    <property type="protein sequence ID" value="CAG9319465.1"/>
    <property type="molecule type" value="Genomic_DNA"/>
</dbReference>
<keyword evidence="1" id="KW-0812">Transmembrane</keyword>
<proteinExistence type="predicted"/>
<evidence type="ECO:0000256" key="1">
    <source>
        <dbReference type="SAM" id="Phobius"/>
    </source>
</evidence>
<keyword evidence="3" id="KW-1185">Reference proteome</keyword>
<dbReference type="AlphaFoldDB" id="A0AAU9J270"/>
<evidence type="ECO:0000313" key="3">
    <source>
        <dbReference type="Proteomes" id="UP001162131"/>
    </source>
</evidence>
<dbReference type="Proteomes" id="UP001162131">
    <property type="component" value="Unassembled WGS sequence"/>
</dbReference>
<evidence type="ECO:0000313" key="2">
    <source>
        <dbReference type="EMBL" id="CAG9319465.1"/>
    </source>
</evidence>
<accession>A0AAU9J270</accession>
<comment type="caution">
    <text evidence="2">The sequence shown here is derived from an EMBL/GenBank/DDBJ whole genome shotgun (WGS) entry which is preliminary data.</text>
</comment>
<sequence>MAFLAFLASSNEISYINCYCSSLWCMPILFIGSFIWISMEYYHQNIPQNIPQNNLQDKTQKENPYNILASEGTEMT</sequence>